<organism evidence="1 2">
    <name type="scientific">Azospirillum cavernae</name>
    <dbReference type="NCBI Taxonomy" id="2320860"/>
    <lineage>
        <taxon>Bacteria</taxon>
        <taxon>Pseudomonadati</taxon>
        <taxon>Pseudomonadota</taxon>
        <taxon>Alphaproteobacteria</taxon>
        <taxon>Rhodospirillales</taxon>
        <taxon>Azospirillaceae</taxon>
        <taxon>Azospirillum</taxon>
    </lineage>
</organism>
<accession>A0A418VPK9</accession>
<evidence type="ECO:0000313" key="1">
    <source>
        <dbReference type="EMBL" id="RJF78187.1"/>
    </source>
</evidence>
<name>A0A418VPK9_9PROT</name>
<comment type="caution">
    <text evidence="1">The sequence shown here is derived from an EMBL/GenBank/DDBJ whole genome shotgun (WGS) entry which is preliminary data.</text>
</comment>
<dbReference type="InterPro" id="IPR008727">
    <property type="entry name" value="PAAR_motif"/>
</dbReference>
<proteinExistence type="predicted"/>
<sequence>MGKPAAKLGDRIQAVDTHIVLVVVGPSTVPTPLPSPFSGPITGGVSKDVLVNGKPAAILQCSANNAPPHIPSGGAFQNPPTNRATVITGSATVLINNKPAVRAGDTALTCNDPAPMPVGKVVATGTVLIGG</sequence>
<dbReference type="CDD" id="cd14740">
    <property type="entry name" value="PAAR_4"/>
    <property type="match status" value="1"/>
</dbReference>
<dbReference type="Gene3D" id="2.60.200.60">
    <property type="match status" value="1"/>
</dbReference>
<dbReference type="Proteomes" id="UP000283458">
    <property type="component" value="Unassembled WGS sequence"/>
</dbReference>
<protein>
    <recommendedName>
        <fullName evidence="3">Type VI secretion protein</fullName>
    </recommendedName>
</protein>
<dbReference type="RefSeq" id="WP_119833330.1">
    <property type="nucleotide sequence ID" value="NZ_QYUL01000004.1"/>
</dbReference>
<dbReference type="EMBL" id="QYUL01000004">
    <property type="protein sequence ID" value="RJF78187.1"/>
    <property type="molecule type" value="Genomic_DNA"/>
</dbReference>
<dbReference type="OrthoDB" id="9807902at2"/>
<gene>
    <name evidence="1" type="ORF">D3877_24020</name>
</gene>
<evidence type="ECO:0008006" key="3">
    <source>
        <dbReference type="Google" id="ProtNLM"/>
    </source>
</evidence>
<dbReference type="AlphaFoldDB" id="A0A418VPK9"/>
<evidence type="ECO:0000313" key="2">
    <source>
        <dbReference type="Proteomes" id="UP000283458"/>
    </source>
</evidence>
<keyword evidence="2" id="KW-1185">Reference proteome</keyword>
<reference evidence="1 2" key="1">
    <citation type="submission" date="2018-09" db="EMBL/GenBank/DDBJ databases">
        <authorList>
            <person name="Zhu H."/>
        </authorList>
    </citation>
    <scope>NUCLEOTIDE SEQUENCE [LARGE SCALE GENOMIC DNA]</scope>
    <source>
        <strain evidence="1 2">K2W22B-5</strain>
    </source>
</reference>
<dbReference type="Pfam" id="PF05488">
    <property type="entry name" value="PAAR_motif"/>
    <property type="match status" value="1"/>
</dbReference>